<dbReference type="NCBIfam" id="TIGR01845">
    <property type="entry name" value="outer_NodT"/>
    <property type="match status" value="1"/>
</dbReference>
<keyword evidence="2" id="KW-0812">Transmembrane</keyword>
<evidence type="ECO:0000313" key="5">
    <source>
        <dbReference type="Proteomes" id="UP000501568"/>
    </source>
</evidence>
<protein>
    <submittedName>
        <fullName evidence="4">TolC family protein</fullName>
    </submittedName>
</protein>
<dbReference type="Gene3D" id="2.20.200.10">
    <property type="entry name" value="Outer membrane efflux proteins (OEP)"/>
    <property type="match status" value="1"/>
</dbReference>
<dbReference type="PANTHER" id="PTHR30203">
    <property type="entry name" value="OUTER MEMBRANE CATION EFFLUX PROTEIN"/>
    <property type="match status" value="1"/>
</dbReference>
<keyword evidence="5" id="KW-1185">Reference proteome</keyword>
<dbReference type="Proteomes" id="UP000501568">
    <property type="component" value="Chromosome"/>
</dbReference>
<keyword evidence="2" id="KW-0564">Palmitate</keyword>
<comment type="subcellular location">
    <subcellularLocation>
        <location evidence="2">Cell membrane</location>
        <topology evidence="2">Lipid-anchor</topology>
    </subcellularLocation>
</comment>
<dbReference type="GO" id="GO:0005886">
    <property type="term" value="C:plasma membrane"/>
    <property type="evidence" value="ECO:0007669"/>
    <property type="project" value="UniProtKB-SubCell"/>
</dbReference>
<keyword evidence="3" id="KW-0175">Coiled coil</keyword>
<dbReference type="SUPFAM" id="SSF56954">
    <property type="entry name" value="Outer membrane efflux proteins (OEP)"/>
    <property type="match status" value="1"/>
</dbReference>
<gene>
    <name evidence="4" type="ORF">G5C33_15630</name>
</gene>
<organism evidence="4 5">
    <name type="scientific">Stakelama tenebrarum</name>
    <dbReference type="NCBI Taxonomy" id="2711215"/>
    <lineage>
        <taxon>Bacteria</taxon>
        <taxon>Pseudomonadati</taxon>
        <taxon>Pseudomonadota</taxon>
        <taxon>Alphaproteobacteria</taxon>
        <taxon>Sphingomonadales</taxon>
        <taxon>Sphingomonadaceae</taxon>
        <taxon>Stakelama</taxon>
    </lineage>
</organism>
<dbReference type="EMBL" id="CP049109">
    <property type="protein sequence ID" value="QIG81071.1"/>
    <property type="molecule type" value="Genomic_DNA"/>
</dbReference>
<keyword evidence="2" id="KW-0472">Membrane</keyword>
<evidence type="ECO:0000256" key="2">
    <source>
        <dbReference type="RuleBase" id="RU362097"/>
    </source>
</evidence>
<proteinExistence type="inferred from homology"/>
<keyword evidence="2" id="KW-0449">Lipoprotein</keyword>
<name>A0A6G6Y897_9SPHN</name>
<dbReference type="Pfam" id="PF02321">
    <property type="entry name" value="OEP"/>
    <property type="match status" value="2"/>
</dbReference>
<reference evidence="4 5" key="1">
    <citation type="submission" date="2020-02" db="EMBL/GenBank/DDBJ databases">
        <authorList>
            <person name="Zheng R.K."/>
            <person name="Sun C.M."/>
        </authorList>
    </citation>
    <scope>NUCLEOTIDE SEQUENCE [LARGE SCALE GENOMIC DNA]</scope>
    <source>
        <strain evidence="5">zrk23</strain>
    </source>
</reference>
<sequence length="478" mass="50087">MTRQLFSIALGLGLTACAAGPDYAPPKLPAPAGASFVSIAPDTDPEADPEAEWWRIYQDPALNALVAQALAANTDLRVAMANLRAAEAVVAGAASRRLPQSELTANGTYGRSQPPLYLPGERFTFGGGLQLSYEADLFGRVSRTIEAARADAEAQAFAAAAVRVRVAAAVTQAYLSACTASEAITAIEDSIDLTSETVRIVRAQQDAGSAAKLDVDRAEAQLSEARAELAPMQDQRASALFELAALLGLSPAMVPEDAARCGSTPDPHHPIAIGDGASLLQRRPDVAEAERRLAAATARIGVATADLYPSVSIGASVMQSGGEGISQSRGFSFGLGPLLSFSFPDTGAARSRIRQSEAEAEAALARFDGVVLTALKEVEQALSAYRAALARQAELKSAEAHAKSAFDLAGLRYRAGSIAYIDVIVAQSELVRLRLARIRADQAVSSARVDLFRALGSGWESVGESRADQLTARSRPSQ</sequence>
<dbReference type="KEGG" id="spzr:G5C33_15630"/>
<evidence type="ECO:0000256" key="3">
    <source>
        <dbReference type="SAM" id="Coils"/>
    </source>
</evidence>
<evidence type="ECO:0000313" key="4">
    <source>
        <dbReference type="EMBL" id="QIG81071.1"/>
    </source>
</evidence>
<dbReference type="InterPro" id="IPR003423">
    <property type="entry name" value="OMP_efflux"/>
</dbReference>
<dbReference type="PANTHER" id="PTHR30203:SF21">
    <property type="entry name" value="OUTER MEMBRANE COMPONENT OF MULTIDRUG EFFLUX PUMP-RELATED"/>
    <property type="match status" value="1"/>
</dbReference>
<evidence type="ECO:0000256" key="1">
    <source>
        <dbReference type="ARBA" id="ARBA00007613"/>
    </source>
</evidence>
<keyword evidence="2" id="KW-1134">Transmembrane beta strand</keyword>
<dbReference type="RefSeq" id="WP_165327998.1">
    <property type="nucleotide sequence ID" value="NZ_CP049109.1"/>
</dbReference>
<comment type="similarity">
    <text evidence="1 2">Belongs to the outer membrane factor (OMF) (TC 1.B.17) family.</text>
</comment>
<dbReference type="PROSITE" id="PS51257">
    <property type="entry name" value="PROKAR_LIPOPROTEIN"/>
    <property type="match status" value="1"/>
</dbReference>
<dbReference type="AlphaFoldDB" id="A0A6G6Y897"/>
<dbReference type="Gene3D" id="1.20.1600.10">
    <property type="entry name" value="Outer membrane efflux proteins (OEP)"/>
    <property type="match status" value="1"/>
</dbReference>
<dbReference type="GO" id="GO:0015562">
    <property type="term" value="F:efflux transmembrane transporter activity"/>
    <property type="evidence" value="ECO:0007669"/>
    <property type="project" value="InterPro"/>
</dbReference>
<dbReference type="InterPro" id="IPR010131">
    <property type="entry name" value="MdtP/NodT-like"/>
</dbReference>
<accession>A0A6G6Y897</accession>
<feature type="coiled-coil region" evidence="3">
    <location>
        <begin position="208"/>
        <end position="235"/>
    </location>
</feature>